<feature type="transmembrane region" description="Helical" evidence="1">
    <location>
        <begin position="12"/>
        <end position="30"/>
    </location>
</feature>
<protein>
    <submittedName>
        <fullName evidence="2">Uncharacterized protein</fullName>
    </submittedName>
</protein>
<dbReference type="EMBL" id="CAQQ02066118">
    <property type="status" value="NOT_ANNOTATED_CDS"/>
    <property type="molecule type" value="Genomic_DNA"/>
</dbReference>
<keyword evidence="3" id="KW-1185">Reference proteome</keyword>
<dbReference type="AlphaFoldDB" id="T1GAC6"/>
<sequence>MAWKGYRNHWEFYIVICACNHSVTCLCNVLRFRFSEDERQNNIRVFHTEANHHHVSNSTEFEDGYKALFTVKSIGNSSPRQTPKEFPLQIIFAKLIDDL</sequence>
<keyword evidence="1" id="KW-0812">Transmembrane</keyword>
<evidence type="ECO:0000313" key="2">
    <source>
        <dbReference type="EnsemblMetazoa" id="MESCA000181-PA"/>
    </source>
</evidence>
<keyword evidence="1" id="KW-0472">Membrane</keyword>
<proteinExistence type="predicted"/>
<evidence type="ECO:0000313" key="3">
    <source>
        <dbReference type="Proteomes" id="UP000015102"/>
    </source>
</evidence>
<reference evidence="3" key="1">
    <citation type="submission" date="2013-02" db="EMBL/GenBank/DDBJ databases">
        <authorList>
            <person name="Hughes D."/>
        </authorList>
    </citation>
    <scope>NUCLEOTIDE SEQUENCE</scope>
    <source>
        <strain>Durham</strain>
        <strain evidence="3">NC isolate 2 -- Noor lab</strain>
    </source>
</reference>
<name>T1GAC6_MEGSC</name>
<organism evidence="2 3">
    <name type="scientific">Megaselia scalaris</name>
    <name type="common">Humpbacked fly</name>
    <name type="synonym">Phora scalaris</name>
    <dbReference type="NCBI Taxonomy" id="36166"/>
    <lineage>
        <taxon>Eukaryota</taxon>
        <taxon>Metazoa</taxon>
        <taxon>Ecdysozoa</taxon>
        <taxon>Arthropoda</taxon>
        <taxon>Hexapoda</taxon>
        <taxon>Insecta</taxon>
        <taxon>Pterygota</taxon>
        <taxon>Neoptera</taxon>
        <taxon>Endopterygota</taxon>
        <taxon>Diptera</taxon>
        <taxon>Brachycera</taxon>
        <taxon>Muscomorpha</taxon>
        <taxon>Platypezoidea</taxon>
        <taxon>Phoridae</taxon>
        <taxon>Megaseliini</taxon>
        <taxon>Megaselia</taxon>
    </lineage>
</organism>
<reference evidence="2" key="2">
    <citation type="submission" date="2015-06" db="UniProtKB">
        <authorList>
            <consortium name="EnsemblMetazoa"/>
        </authorList>
    </citation>
    <scope>IDENTIFICATION</scope>
</reference>
<dbReference type="HOGENOM" id="CLU_2323035_0_0_1"/>
<dbReference type="Proteomes" id="UP000015102">
    <property type="component" value="Unassembled WGS sequence"/>
</dbReference>
<accession>T1GAC6</accession>
<dbReference type="EnsemblMetazoa" id="MESCA000181-RA">
    <property type="protein sequence ID" value="MESCA000181-PA"/>
    <property type="gene ID" value="MESCA000181"/>
</dbReference>
<evidence type="ECO:0000256" key="1">
    <source>
        <dbReference type="SAM" id="Phobius"/>
    </source>
</evidence>
<keyword evidence="1" id="KW-1133">Transmembrane helix</keyword>
<dbReference type="EMBL" id="CAQQ02066117">
    <property type="status" value="NOT_ANNOTATED_CDS"/>
    <property type="molecule type" value="Genomic_DNA"/>
</dbReference>